<name>A0A176ZE84_9BRAD</name>
<dbReference type="Pfam" id="PF12894">
    <property type="entry name" value="ANAPC4_WD40"/>
    <property type="match status" value="1"/>
</dbReference>
<evidence type="ECO:0000313" key="3">
    <source>
        <dbReference type="Proteomes" id="UP000077173"/>
    </source>
</evidence>
<proteinExistence type="predicted"/>
<dbReference type="SMART" id="SM00320">
    <property type="entry name" value="WD40"/>
    <property type="match status" value="6"/>
</dbReference>
<dbReference type="Proteomes" id="UP000077173">
    <property type="component" value="Unassembled WGS sequence"/>
</dbReference>
<dbReference type="SUPFAM" id="SSF69322">
    <property type="entry name" value="Tricorn protease domain 2"/>
    <property type="match status" value="1"/>
</dbReference>
<dbReference type="PANTHER" id="PTHR19879">
    <property type="entry name" value="TRANSCRIPTION INITIATION FACTOR TFIID"/>
    <property type="match status" value="1"/>
</dbReference>
<dbReference type="EMBL" id="LSEF01000032">
    <property type="protein sequence ID" value="OAF18747.1"/>
    <property type="molecule type" value="Genomic_DNA"/>
</dbReference>
<feature type="domain" description="Anaphase-promoting complex subunit 4-like WD40" evidence="1">
    <location>
        <begin position="304"/>
        <end position="363"/>
    </location>
</feature>
<dbReference type="Gene3D" id="2.130.10.10">
    <property type="entry name" value="YVTN repeat-like/Quinoprotein amine dehydrogenase"/>
    <property type="match status" value="2"/>
</dbReference>
<gene>
    <name evidence="2" type="ORF">AXW67_02615</name>
</gene>
<keyword evidence="3" id="KW-1185">Reference proteome</keyword>
<dbReference type="RefSeq" id="WP_063677418.1">
    <property type="nucleotide sequence ID" value="NZ_LSEF01000032.1"/>
</dbReference>
<organism evidence="2 3">
    <name type="scientific">Bradyrhizobium neotropicale</name>
    <dbReference type="NCBI Taxonomy" id="1497615"/>
    <lineage>
        <taxon>Bacteria</taxon>
        <taxon>Pseudomonadati</taxon>
        <taxon>Pseudomonadota</taxon>
        <taxon>Alphaproteobacteria</taxon>
        <taxon>Hyphomicrobiales</taxon>
        <taxon>Nitrobacteraceae</taxon>
        <taxon>Bradyrhizobium</taxon>
    </lineage>
</organism>
<dbReference type="GeneID" id="32584859"/>
<evidence type="ECO:0000259" key="1">
    <source>
        <dbReference type="Pfam" id="PF12894"/>
    </source>
</evidence>
<dbReference type="InterPro" id="IPR015943">
    <property type="entry name" value="WD40/YVTN_repeat-like_dom_sf"/>
</dbReference>
<reference evidence="2 3" key="1">
    <citation type="submission" date="2016-02" db="EMBL/GenBank/DDBJ databases">
        <title>Draft genome sequence of the strain BR 10247T Bradyrhizobium neotropicale isolated from nodules of Centrolobium paraense.</title>
        <authorList>
            <person name="Simoes-Araujo J.L."/>
            <person name="Barauna A.C."/>
            <person name="Silva K."/>
            <person name="Zilli J.E."/>
        </authorList>
    </citation>
    <scope>NUCLEOTIDE SEQUENCE [LARGE SCALE GENOMIC DNA]</scope>
    <source>
        <strain evidence="2 3">BR 10247</strain>
    </source>
</reference>
<dbReference type="AlphaFoldDB" id="A0A176ZE84"/>
<accession>A0A176ZE84</accession>
<dbReference type="PANTHER" id="PTHR19879:SF9">
    <property type="entry name" value="TRANSCRIPTION INITIATION FACTOR TFIID SUBUNIT 5"/>
    <property type="match status" value="1"/>
</dbReference>
<dbReference type="InterPro" id="IPR024977">
    <property type="entry name" value="Apc4-like_WD40_dom"/>
</dbReference>
<dbReference type="InterPro" id="IPR001680">
    <property type="entry name" value="WD40_rpt"/>
</dbReference>
<comment type="caution">
    <text evidence="2">The sequence shown here is derived from an EMBL/GenBank/DDBJ whole genome shotgun (WGS) entry which is preliminary data.</text>
</comment>
<sequence length="371" mass="38907">MDTMEAESATLYELLGRHWTVGTAVTNTVFDPAGQGVAFALADGALAIAPLTDVEPAQDRCRVALDGGRTTISPRRKPVPPLTKVIISDGPPHLTALGTSDFVATDHGRLLRVSASGVTRVVSSHEAPIDLIAPVPAGGILTASGGSIIFYDSNGEVAWLQERVGGRASALAVSPDGRRFAIAADGRLLVRSFGPRPEPSASFELGSVSALSWSPDGSWLAVSAGKTGIVLVRLADARTVRIPTYPATVASLSWSADSRVLVTSGAYRMIAWDVSSLDSESDQPTNLATGRARFVLVETVDIHPERRLVAAGYADGMVAVARIGQSDELVVRSPGRGAVQTLRWSGDGQHLAFGTSDGEAAIVTFPPYIFK</sequence>
<dbReference type="Pfam" id="PF00400">
    <property type="entry name" value="WD40"/>
    <property type="match status" value="1"/>
</dbReference>
<protein>
    <recommendedName>
        <fullName evidence="1">Anaphase-promoting complex subunit 4-like WD40 domain-containing protein</fullName>
    </recommendedName>
</protein>
<evidence type="ECO:0000313" key="2">
    <source>
        <dbReference type="EMBL" id="OAF18747.1"/>
    </source>
</evidence>